<evidence type="ECO:0000259" key="2">
    <source>
        <dbReference type="Pfam" id="PF00089"/>
    </source>
</evidence>
<evidence type="ECO:0000313" key="3">
    <source>
        <dbReference type="Proteomes" id="UP000322000"/>
    </source>
</evidence>
<feature type="region of interest" description="Disordered" evidence="1">
    <location>
        <begin position="136"/>
        <end position="159"/>
    </location>
</feature>
<feature type="region of interest" description="Disordered" evidence="1">
    <location>
        <begin position="93"/>
        <end position="122"/>
    </location>
</feature>
<gene>
    <name evidence="4 5 6" type="primary">LOC113505875</name>
</gene>
<dbReference type="InterPro" id="IPR001254">
    <property type="entry name" value="Trypsin_dom"/>
</dbReference>
<dbReference type="InterPro" id="IPR043504">
    <property type="entry name" value="Peptidase_S1_PA_chymotrypsin"/>
</dbReference>
<dbReference type="InterPro" id="IPR009003">
    <property type="entry name" value="Peptidase_S1_PA"/>
</dbReference>
<dbReference type="RefSeq" id="XP_026744524.1">
    <property type="nucleotide sequence ID" value="XM_026888723.1"/>
</dbReference>
<protein>
    <submittedName>
        <fullName evidence="4 5">Uncharacterized protein LOC113505875 isoform X1</fullName>
    </submittedName>
</protein>
<dbReference type="Proteomes" id="UP000322000">
    <property type="component" value="Chromosome 27"/>
</dbReference>
<keyword evidence="3" id="KW-1185">Reference proteome</keyword>
<dbReference type="RefSeq" id="XP_026744526.1">
    <property type="nucleotide sequence ID" value="XM_026888725.1"/>
</dbReference>
<evidence type="ECO:0000313" key="4">
    <source>
        <dbReference type="RefSeq" id="XP_026744524.1"/>
    </source>
</evidence>
<dbReference type="SUPFAM" id="SSF50494">
    <property type="entry name" value="Trypsin-like serine proteases"/>
    <property type="match status" value="2"/>
</dbReference>
<proteinExistence type="predicted"/>
<dbReference type="Gene3D" id="2.40.10.10">
    <property type="entry name" value="Trypsin-like serine proteases"/>
    <property type="match status" value="3"/>
</dbReference>
<dbReference type="RefSeq" id="XP_026744525.1">
    <property type="nucleotide sequence ID" value="XM_026888724.1"/>
</dbReference>
<reference evidence="4 5" key="1">
    <citation type="submission" date="2025-04" db="UniProtKB">
        <authorList>
            <consortium name="RefSeq"/>
        </authorList>
    </citation>
    <scope>IDENTIFICATION</scope>
</reference>
<evidence type="ECO:0000313" key="6">
    <source>
        <dbReference type="RefSeq" id="XP_026744526.1"/>
    </source>
</evidence>
<feature type="domain" description="Peptidase S1" evidence="2">
    <location>
        <begin position="26"/>
        <end position="99"/>
    </location>
</feature>
<dbReference type="AlphaFoldDB" id="A0A7E5WUM5"/>
<accession>A0A7E5WUM5</accession>
<organism evidence="3 5">
    <name type="scientific">Trichoplusia ni</name>
    <name type="common">Cabbage looper</name>
    <dbReference type="NCBI Taxonomy" id="7111"/>
    <lineage>
        <taxon>Eukaryota</taxon>
        <taxon>Metazoa</taxon>
        <taxon>Ecdysozoa</taxon>
        <taxon>Arthropoda</taxon>
        <taxon>Hexapoda</taxon>
        <taxon>Insecta</taxon>
        <taxon>Pterygota</taxon>
        <taxon>Neoptera</taxon>
        <taxon>Endopterygota</taxon>
        <taxon>Lepidoptera</taxon>
        <taxon>Glossata</taxon>
        <taxon>Ditrysia</taxon>
        <taxon>Noctuoidea</taxon>
        <taxon>Noctuidae</taxon>
        <taxon>Plusiinae</taxon>
        <taxon>Trichoplusia</taxon>
    </lineage>
</organism>
<sequence length="435" mass="48867">MDKDPFTLPELTASFVVIGTKKMFDTGYENYLPIERVITHPHYRGWTADLALVYTFAGMTSDKPGNVIPLVGEKTLTPVDSNVTVLSWGHCKDGEPSSHTRAPVSVDPEPICDPEEDNSCDDKVAGRAGRIIKIKGPRSADDSESEPTFVRAPGNSRPQVAPVEINHANYRSPHRDSPAKLMPADEYRRPAPREPIRMTTPSSRALSRYLPSKEKNYRIKKQNQKLTTQRHRYYKSNRNTKAEEDKSVMIVGTKGRRSKVKLIRRSGQGSQYVRTVKKGLKEQKNRNETKIQSYFKNWRRQIGSTVNKLTVEIFGFVNVQACKRMVEKVLPAIYSINPNHVVCFATEEHYITDEDSGAPAINQGHLVAVTMGGVMCDGDHVAVGVKMSCFCTWIADNLPDGGENMRCCKDCCQGGDWDATKNLKQSKHKNKYLFT</sequence>
<dbReference type="GO" id="GO:0004252">
    <property type="term" value="F:serine-type endopeptidase activity"/>
    <property type="evidence" value="ECO:0007669"/>
    <property type="project" value="InterPro"/>
</dbReference>
<dbReference type="KEGG" id="tnl:113505875"/>
<evidence type="ECO:0000256" key="1">
    <source>
        <dbReference type="SAM" id="MobiDB-lite"/>
    </source>
</evidence>
<feature type="compositionally biased region" description="Acidic residues" evidence="1">
    <location>
        <begin position="110"/>
        <end position="119"/>
    </location>
</feature>
<dbReference type="GO" id="GO:0006508">
    <property type="term" value="P:proteolysis"/>
    <property type="evidence" value="ECO:0007669"/>
    <property type="project" value="InterPro"/>
</dbReference>
<name>A0A7E5WUM5_TRINI</name>
<dbReference type="GeneID" id="113505875"/>
<dbReference type="OrthoDB" id="7439147at2759"/>
<evidence type="ECO:0000313" key="5">
    <source>
        <dbReference type="RefSeq" id="XP_026744525.1"/>
    </source>
</evidence>
<dbReference type="Pfam" id="PF00089">
    <property type="entry name" value="Trypsin"/>
    <property type="match status" value="1"/>
</dbReference>